<evidence type="ECO:0000256" key="7">
    <source>
        <dbReference type="SAM" id="Coils"/>
    </source>
</evidence>
<feature type="region of interest" description="Disordered" evidence="8">
    <location>
        <begin position="1787"/>
        <end position="1829"/>
    </location>
</feature>
<dbReference type="PROSITE" id="PS50216">
    <property type="entry name" value="DHHC"/>
    <property type="match status" value="1"/>
</dbReference>
<feature type="compositionally biased region" description="Basic and acidic residues" evidence="8">
    <location>
        <begin position="1658"/>
        <end position="1668"/>
    </location>
</feature>
<feature type="region of interest" description="Disordered" evidence="8">
    <location>
        <begin position="1641"/>
        <end position="1714"/>
    </location>
</feature>
<feature type="region of interest" description="Disordered" evidence="8">
    <location>
        <begin position="1745"/>
        <end position="1767"/>
    </location>
</feature>
<feature type="transmembrane region" description="Helical" evidence="9">
    <location>
        <begin position="193"/>
        <end position="217"/>
    </location>
</feature>
<dbReference type="InterPro" id="IPR001594">
    <property type="entry name" value="Palmitoyltrfase_DHHC"/>
</dbReference>
<feature type="compositionally biased region" description="Low complexity" evidence="8">
    <location>
        <begin position="986"/>
        <end position="996"/>
    </location>
</feature>
<proteinExistence type="predicted"/>
<comment type="caution">
    <text evidence="11">The sequence shown here is derived from an EMBL/GenBank/DDBJ whole genome shotgun (WGS) entry which is preliminary data.</text>
</comment>
<organism evidence="11 12">
    <name type="scientific">Blattamonas nauphoetae</name>
    <dbReference type="NCBI Taxonomy" id="2049346"/>
    <lineage>
        <taxon>Eukaryota</taxon>
        <taxon>Metamonada</taxon>
        <taxon>Preaxostyla</taxon>
        <taxon>Oxymonadida</taxon>
        <taxon>Blattamonas</taxon>
    </lineage>
</organism>
<protein>
    <submittedName>
        <fullName evidence="11">Palmitoyltransferase pfa3</fullName>
        <ecNumber evidence="11">2.3.1.225</ecNumber>
    </submittedName>
</protein>
<keyword evidence="2 11" id="KW-0808">Transferase</keyword>
<keyword evidence="4 9" id="KW-1133">Transmembrane helix</keyword>
<feature type="region of interest" description="Disordered" evidence="8">
    <location>
        <begin position="793"/>
        <end position="829"/>
    </location>
</feature>
<keyword evidence="3 9" id="KW-0812">Transmembrane</keyword>
<evidence type="ECO:0000256" key="9">
    <source>
        <dbReference type="SAM" id="Phobius"/>
    </source>
</evidence>
<feature type="region of interest" description="Disordered" evidence="8">
    <location>
        <begin position="853"/>
        <end position="886"/>
    </location>
</feature>
<feature type="compositionally biased region" description="Basic and acidic residues" evidence="8">
    <location>
        <begin position="798"/>
        <end position="829"/>
    </location>
</feature>
<feature type="compositionally biased region" description="Basic and acidic residues" evidence="8">
    <location>
        <begin position="1757"/>
        <end position="1767"/>
    </location>
</feature>
<dbReference type="Proteomes" id="UP001281761">
    <property type="component" value="Unassembled WGS sequence"/>
</dbReference>
<feature type="transmembrane region" description="Helical" evidence="9">
    <location>
        <begin position="229"/>
        <end position="249"/>
    </location>
</feature>
<feature type="region of interest" description="Disordered" evidence="8">
    <location>
        <begin position="973"/>
        <end position="1164"/>
    </location>
</feature>
<evidence type="ECO:0000313" key="11">
    <source>
        <dbReference type="EMBL" id="KAK2947415.1"/>
    </source>
</evidence>
<feature type="coiled-coil region" evidence="7">
    <location>
        <begin position="315"/>
        <end position="360"/>
    </location>
</feature>
<feature type="region of interest" description="Disordered" evidence="8">
    <location>
        <begin position="1443"/>
        <end position="1589"/>
    </location>
</feature>
<feature type="compositionally biased region" description="Basic and acidic residues" evidence="8">
    <location>
        <begin position="1034"/>
        <end position="1047"/>
    </location>
</feature>
<evidence type="ECO:0000313" key="12">
    <source>
        <dbReference type="Proteomes" id="UP001281761"/>
    </source>
</evidence>
<dbReference type="EC" id="2.3.1.225" evidence="11"/>
<keyword evidence="12" id="KW-1185">Reference proteome</keyword>
<feature type="compositionally biased region" description="Basic and acidic residues" evidence="8">
    <location>
        <begin position="873"/>
        <end position="886"/>
    </location>
</feature>
<evidence type="ECO:0000256" key="5">
    <source>
        <dbReference type="ARBA" id="ARBA00023136"/>
    </source>
</evidence>
<comment type="subcellular location">
    <subcellularLocation>
        <location evidence="1">Membrane</location>
        <topology evidence="1">Multi-pass membrane protein</topology>
    </subcellularLocation>
</comment>
<feature type="compositionally biased region" description="Basic and acidic residues" evidence="8">
    <location>
        <begin position="1241"/>
        <end position="1258"/>
    </location>
</feature>
<keyword evidence="6 11" id="KW-0012">Acyltransferase</keyword>
<keyword evidence="7" id="KW-0175">Coiled coil</keyword>
<evidence type="ECO:0000256" key="4">
    <source>
        <dbReference type="ARBA" id="ARBA00022989"/>
    </source>
</evidence>
<evidence type="ECO:0000256" key="6">
    <source>
        <dbReference type="ARBA" id="ARBA00023315"/>
    </source>
</evidence>
<name>A0ABQ9X6U3_9EUKA</name>
<feature type="coiled-coil region" evidence="7">
    <location>
        <begin position="668"/>
        <end position="724"/>
    </location>
</feature>
<keyword evidence="5 9" id="KW-0472">Membrane</keyword>
<feature type="compositionally biased region" description="Basic and acidic residues" evidence="8">
    <location>
        <begin position="1531"/>
        <end position="1548"/>
    </location>
</feature>
<evidence type="ECO:0000256" key="8">
    <source>
        <dbReference type="SAM" id="MobiDB-lite"/>
    </source>
</evidence>
<dbReference type="Pfam" id="PF01529">
    <property type="entry name" value="DHHC"/>
    <property type="match status" value="1"/>
</dbReference>
<feature type="compositionally biased region" description="Basic and acidic residues" evidence="8">
    <location>
        <begin position="1106"/>
        <end position="1117"/>
    </location>
</feature>
<dbReference type="EMBL" id="JARBJD010000202">
    <property type="protein sequence ID" value="KAK2947415.1"/>
    <property type="molecule type" value="Genomic_DNA"/>
</dbReference>
<feature type="compositionally biased region" description="Basic and acidic residues" evidence="8">
    <location>
        <begin position="1074"/>
        <end position="1091"/>
    </location>
</feature>
<evidence type="ECO:0000259" key="10">
    <source>
        <dbReference type="Pfam" id="PF01529"/>
    </source>
</evidence>
<accession>A0ABQ9X6U3</accession>
<feature type="compositionally biased region" description="Low complexity" evidence="8">
    <location>
        <begin position="501"/>
        <end position="526"/>
    </location>
</feature>
<dbReference type="PANTHER" id="PTHR22883">
    <property type="entry name" value="ZINC FINGER DHHC DOMAIN CONTAINING PROTEIN"/>
    <property type="match status" value="1"/>
</dbReference>
<gene>
    <name evidence="11" type="ORF">BLNAU_17661</name>
</gene>
<feature type="compositionally biased region" description="Basic and acidic residues" evidence="8">
    <location>
        <begin position="997"/>
        <end position="1009"/>
    </location>
</feature>
<feature type="region of interest" description="Disordered" evidence="8">
    <location>
        <begin position="1196"/>
        <end position="1266"/>
    </location>
</feature>
<feature type="compositionally biased region" description="Basic and acidic residues" evidence="8">
    <location>
        <begin position="1145"/>
        <end position="1164"/>
    </location>
</feature>
<feature type="domain" description="Palmitoyltransferase DHHC" evidence="10">
    <location>
        <begin position="147"/>
        <end position="265"/>
    </location>
</feature>
<dbReference type="GO" id="GO:0019706">
    <property type="term" value="F:protein-cysteine S-palmitoyltransferase activity"/>
    <property type="evidence" value="ECO:0007669"/>
    <property type="project" value="UniProtKB-EC"/>
</dbReference>
<feature type="compositionally biased region" description="Basic and acidic residues" evidence="8">
    <location>
        <begin position="1127"/>
        <end position="1136"/>
    </location>
</feature>
<feature type="compositionally biased region" description="Low complexity" evidence="8">
    <location>
        <begin position="861"/>
        <end position="871"/>
    </location>
</feature>
<feature type="transmembrane region" description="Helical" evidence="9">
    <location>
        <begin position="23"/>
        <end position="43"/>
    </location>
</feature>
<feature type="coiled-coil region" evidence="7">
    <location>
        <begin position="559"/>
        <end position="639"/>
    </location>
</feature>
<evidence type="ECO:0000256" key="3">
    <source>
        <dbReference type="ARBA" id="ARBA00022692"/>
    </source>
</evidence>
<feature type="compositionally biased region" description="Polar residues" evidence="8">
    <location>
        <begin position="1745"/>
        <end position="1756"/>
    </location>
</feature>
<evidence type="ECO:0000256" key="1">
    <source>
        <dbReference type="ARBA" id="ARBA00004141"/>
    </source>
</evidence>
<reference evidence="11 12" key="1">
    <citation type="journal article" date="2022" name="bioRxiv">
        <title>Genomics of Preaxostyla Flagellates Illuminates Evolutionary Transitions and the Path Towards Mitochondrial Loss.</title>
        <authorList>
            <person name="Novak L.V.F."/>
            <person name="Treitli S.C."/>
            <person name="Pyrih J."/>
            <person name="Halakuc P."/>
            <person name="Pipaliya S.V."/>
            <person name="Vacek V."/>
            <person name="Brzon O."/>
            <person name="Soukal P."/>
            <person name="Eme L."/>
            <person name="Dacks J.B."/>
            <person name="Karnkowska A."/>
            <person name="Elias M."/>
            <person name="Hampl V."/>
        </authorList>
    </citation>
    <scope>NUCLEOTIDE SEQUENCE [LARGE SCALE GENOMIC DNA]</scope>
    <source>
        <strain evidence="11">NAU3</strain>
        <tissue evidence="11">Gut</tissue>
    </source>
</reference>
<feature type="region of interest" description="Disordered" evidence="8">
    <location>
        <begin position="459"/>
        <end position="533"/>
    </location>
</feature>
<sequence>MPPIRSCSWCSTERNKSMNCENICFYVSIALIQLWVLVHFYVWLAPHFWKIHPGLCIPLCILHLIFMFFDIYTYHVTFWTDPGTQDPTWTEQKMIVLQDAMERYNHDGSTPPEQEQNGHTLEELENTYNKLPNGQPITPKNVANFIGLSYCDKCQRVRPDRAHHCSICKRCVLRMDHHCPWMGNCIGQFNHKFFILFLTYTTIAATFYCVVDIVYIVMIFSSGFAAPQIVALVSGVIILALLMSAVTMMCSHCSFCFSNLTTLDFDSRSQRQLYARHSKIKNAETIFGINHKRRSYMTPYRAVATGSSQQSGSGATDSAQQLKAYEEKQQQNQNELRGIRERLQQTLNQYETATQLADNELTAQLLVSKPEGEKMLNADQVFDKTQNTINSTFEAYQNCKTETNSNLNKLQKWFVERAEDQDLNELSETQLPDDFDPSENIEEVRKVRQMEEIEVNASAHIDFPINEESPDSPVQTGVVERGSSPLDLSDTIKTISPPPLLSTSPRRGGQTARTLPSSPLSSSRALSSRRSRRTKGIGKFDDLIIDQAETGMILHSVHQEQIENLKKMYEQQLLDLRTQVSQEEESKAQQCDRLSDENMRLNVQVDSLQEQNFDLQKDLIKERGELEKTRRELELKDERASTTQGRLEYSLRKTEADLLNARMELGRMKDMIAKVESKDEMIADLRNQVKTLHEHQDMFLKEKEAELQRQMEKAREEGREESRQYAEEVQAEIRKADIAGSEKEAKFEIEKQALQKQIDSGNKKMENYESQIADLKRQLLQLKVDNKMLKQNEQFGEESIKKWQDKQKLEKEQMEQEEHEERNELIREKMLKTEELSEAKKEIERLKKRMKEMREARLEDTSTTPQPTQTPEEMERAEAQAKETERLRAEVAQLKNEKKQLEQLLDEMAEDPEQTSTNVTPREFNKATQDVAELQEALKVMMEREQQMKDELDLQTRATKAFTGQVTTIVQNALRRKKAKSDDSNPDVPSSPYYSRSDSRGRGDAKSGEEGVSGGGTKPGQGFRPPQLKLVTEVTDHSGEQRGDGVRQRPRPSQQTGGSGSGTDRNVFGSVGRQGREVGLTDRSSGRDGSAERQTGGRGTSQERQMGSREGSRDRQLSPRGGSTERGMGEKQRSLERLLGINDAQEDRQFSVRDGYSSDRGWREDDVDGLEDTLRDEIHQLNDFIQSFKGVALVPLTPKNPTNRGRDSIVSPRSAEANLDQPSPRKTLFPPAAGAMGEEAVEGHPDHLSRNEAEERPSRMSYSFPSPCSPTLSVMSMQDDVAQMVEEARERQVQTFEDAALQLIKAIGEAEADEGHAGVEDLLTDEQNRVRHRRVDEMARKELENIRRARLNEVIAKWEKLARGLLNRKRLDELSEIRKQRKELDLSFSEFALRIERRKRDWDKYWVDKREESNEQRARGLSKMLAQAWVREEVEWVMGVGDESAPGSTLYTPRGGPKNVQGGWNAPGATPRMEKGTPHSTAGGDAWNEGRTEGRSRPDSNGESSNLVRIGQSDGHVNMGYLSAGQNKRRRESETRNNDIQRREEMRGQKYTTSAAEGNADLSISAGQNGYRLQGGRQGKNGRRKGAEPAPAFSENLIALLREMKRNMPSVRLDFENWLEQIGTSWNELEMKMIRDENNRKMGETANPNNEGTLQRDMNGRSERRGIDETGEDGQLSTFRSRQAPKSGPGYGSTRIALSPTRRGSESSRGIRMGTLKEGMRITNENEKGDVSVEWGFGKDGFLMTQTTPPSIPSRSQSRERHGDHERYAGNTNWKLKDIRRGSVSLQAESVPRESTGPSILIRQIPTEKDRRSLSRERDPFESEKEDILPKLKSEEELIRGL</sequence>
<feature type="compositionally biased region" description="Basic and acidic residues" evidence="8">
    <location>
        <begin position="1488"/>
        <end position="1500"/>
    </location>
</feature>
<feature type="compositionally biased region" description="Basic and acidic residues" evidence="8">
    <location>
        <begin position="1806"/>
        <end position="1829"/>
    </location>
</feature>
<dbReference type="InterPro" id="IPR039859">
    <property type="entry name" value="PFA4/ZDH16/20/ERF2-like"/>
</dbReference>
<feature type="transmembrane region" description="Helical" evidence="9">
    <location>
        <begin position="55"/>
        <end position="74"/>
    </location>
</feature>
<evidence type="ECO:0000256" key="2">
    <source>
        <dbReference type="ARBA" id="ARBA00022679"/>
    </source>
</evidence>